<dbReference type="GO" id="GO:0008882">
    <property type="term" value="F:[glutamate-ammonia-ligase] adenylyltransferase activity"/>
    <property type="evidence" value="ECO:0007669"/>
    <property type="project" value="UniProtKB-UniRule"/>
</dbReference>
<comment type="catalytic activity">
    <reaction evidence="7">
        <text>[glutamine synthetase]-O(4)-(5'-adenylyl)-L-tyrosine + phosphate = [glutamine synthetase]-L-tyrosine + ADP</text>
        <dbReference type="Rhea" id="RHEA:43716"/>
        <dbReference type="Rhea" id="RHEA-COMP:10660"/>
        <dbReference type="Rhea" id="RHEA-COMP:10661"/>
        <dbReference type="ChEBI" id="CHEBI:43474"/>
        <dbReference type="ChEBI" id="CHEBI:46858"/>
        <dbReference type="ChEBI" id="CHEBI:83624"/>
        <dbReference type="ChEBI" id="CHEBI:456216"/>
        <dbReference type="EC" id="2.7.7.89"/>
    </reaction>
</comment>
<dbReference type="RefSeq" id="WP_191818595.1">
    <property type="nucleotide sequence ID" value="NZ_JACYFT010000001.1"/>
</dbReference>
<dbReference type="Gene3D" id="1.20.120.1510">
    <property type="match status" value="1"/>
</dbReference>
<dbReference type="Gene3D" id="1.20.120.330">
    <property type="entry name" value="Nucleotidyltransferases domain 2"/>
    <property type="match status" value="2"/>
</dbReference>
<feature type="domain" description="Glutamate-ammonia ligase adenylyltransferase repeated" evidence="9">
    <location>
        <begin position="531"/>
        <end position="772"/>
    </location>
</feature>
<dbReference type="InterPro" id="IPR043519">
    <property type="entry name" value="NT_sf"/>
</dbReference>
<feature type="region of interest" description="Adenylyl removase" evidence="7">
    <location>
        <begin position="1"/>
        <end position="433"/>
    </location>
</feature>
<keyword evidence="12" id="KW-1185">Reference proteome</keyword>
<name>A0A927ILI2_9BURK</name>
<dbReference type="NCBIfam" id="NF008292">
    <property type="entry name" value="PRK11072.1"/>
    <property type="match status" value="1"/>
</dbReference>
<evidence type="ECO:0000256" key="8">
    <source>
        <dbReference type="SAM" id="MobiDB-lite"/>
    </source>
</evidence>
<dbReference type="GO" id="GO:0000287">
    <property type="term" value="F:magnesium ion binding"/>
    <property type="evidence" value="ECO:0007669"/>
    <property type="project" value="UniProtKB-UniRule"/>
</dbReference>
<keyword evidence="4 7" id="KW-0067">ATP-binding</keyword>
<evidence type="ECO:0000256" key="2">
    <source>
        <dbReference type="ARBA" id="ARBA00022695"/>
    </source>
</evidence>
<keyword evidence="6 7" id="KW-0511">Multifunctional enzyme</keyword>
<dbReference type="PANTHER" id="PTHR30621">
    <property type="entry name" value="GLUTAMINE SYNTHETASE ADENYLYLTRANSFERASE"/>
    <property type="match status" value="1"/>
</dbReference>
<dbReference type="SUPFAM" id="SSF81301">
    <property type="entry name" value="Nucleotidyltransferase"/>
    <property type="match status" value="2"/>
</dbReference>
<evidence type="ECO:0000256" key="4">
    <source>
        <dbReference type="ARBA" id="ARBA00022840"/>
    </source>
</evidence>
<keyword evidence="3 7" id="KW-0547">Nucleotide-binding</keyword>
<feature type="domain" description="PII-uridylyltransferase/Glutamine-synthetase adenylyltransferase" evidence="10">
    <location>
        <begin position="285"/>
        <end position="426"/>
    </location>
</feature>
<feature type="region of interest" description="Disordered" evidence="8">
    <location>
        <begin position="1"/>
        <end position="24"/>
    </location>
</feature>
<keyword evidence="11" id="KW-0436">Ligase</keyword>
<evidence type="ECO:0000256" key="7">
    <source>
        <dbReference type="HAMAP-Rule" id="MF_00802"/>
    </source>
</evidence>
<evidence type="ECO:0000256" key="1">
    <source>
        <dbReference type="ARBA" id="ARBA00022679"/>
    </source>
</evidence>
<dbReference type="HAMAP" id="MF_00802">
    <property type="entry name" value="GlnE"/>
    <property type="match status" value="1"/>
</dbReference>
<evidence type="ECO:0000256" key="6">
    <source>
        <dbReference type="ARBA" id="ARBA00023268"/>
    </source>
</evidence>
<dbReference type="CDD" id="cd05401">
    <property type="entry name" value="NT_GlnE_GlnD_like"/>
    <property type="match status" value="2"/>
</dbReference>
<evidence type="ECO:0000256" key="3">
    <source>
        <dbReference type="ARBA" id="ARBA00022741"/>
    </source>
</evidence>
<dbReference type="AlphaFoldDB" id="A0A927ILI2"/>
<dbReference type="InterPro" id="IPR005190">
    <property type="entry name" value="GlnE_rpt_dom"/>
</dbReference>
<proteinExistence type="inferred from homology"/>
<evidence type="ECO:0000256" key="5">
    <source>
        <dbReference type="ARBA" id="ARBA00022842"/>
    </source>
</evidence>
<comment type="cofactor">
    <cofactor evidence="7">
        <name>Mg(2+)</name>
        <dbReference type="ChEBI" id="CHEBI:18420"/>
    </cofactor>
</comment>
<dbReference type="Pfam" id="PF08335">
    <property type="entry name" value="GlnD_UR_UTase"/>
    <property type="match status" value="2"/>
</dbReference>
<dbReference type="GO" id="GO:0000820">
    <property type="term" value="P:regulation of glutamine family amino acid metabolic process"/>
    <property type="evidence" value="ECO:0007669"/>
    <property type="project" value="UniProtKB-UniRule"/>
</dbReference>
<dbReference type="Pfam" id="PF03710">
    <property type="entry name" value="GlnE"/>
    <property type="match status" value="2"/>
</dbReference>
<dbReference type="EC" id="2.7.7.89" evidence="7"/>
<dbReference type="GO" id="GO:0047388">
    <property type="term" value="F:[glutamine synthetase]-adenylyl-L-tyrosine phosphorylase activity"/>
    <property type="evidence" value="ECO:0007669"/>
    <property type="project" value="UniProtKB-EC"/>
</dbReference>
<reference evidence="11" key="1">
    <citation type="submission" date="2020-09" db="EMBL/GenBank/DDBJ databases">
        <title>Genome seq and assembly of Limnohabitants sp.</title>
        <authorList>
            <person name="Chhetri G."/>
        </authorList>
    </citation>
    <scope>NUCLEOTIDE SEQUENCE</scope>
    <source>
        <strain evidence="11">JUR4</strain>
    </source>
</reference>
<feature type="region of interest" description="Adenylyl transferase" evidence="7">
    <location>
        <begin position="437"/>
        <end position="916"/>
    </location>
</feature>
<dbReference type="InterPro" id="IPR013546">
    <property type="entry name" value="PII_UdlTrfase/GS_AdlTrfase"/>
</dbReference>
<keyword evidence="1 7" id="KW-0808">Transferase</keyword>
<dbReference type="SUPFAM" id="SSF81593">
    <property type="entry name" value="Nucleotidyltransferase substrate binding subunit/domain"/>
    <property type="match status" value="2"/>
</dbReference>
<organism evidence="11 12">
    <name type="scientific">Limnohabitans radicicola</name>
    <dbReference type="NCBI Taxonomy" id="2771427"/>
    <lineage>
        <taxon>Bacteria</taxon>
        <taxon>Pseudomonadati</taxon>
        <taxon>Pseudomonadota</taxon>
        <taxon>Betaproteobacteria</taxon>
        <taxon>Burkholderiales</taxon>
        <taxon>Comamonadaceae</taxon>
        <taxon>Limnohabitans</taxon>
    </lineage>
</organism>
<comment type="catalytic activity">
    <reaction evidence="7">
        <text>[glutamine synthetase]-L-tyrosine + ATP = [glutamine synthetase]-O(4)-(5'-adenylyl)-L-tyrosine + diphosphate</text>
        <dbReference type="Rhea" id="RHEA:18589"/>
        <dbReference type="Rhea" id="RHEA-COMP:10660"/>
        <dbReference type="Rhea" id="RHEA-COMP:10661"/>
        <dbReference type="ChEBI" id="CHEBI:30616"/>
        <dbReference type="ChEBI" id="CHEBI:33019"/>
        <dbReference type="ChEBI" id="CHEBI:46858"/>
        <dbReference type="ChEBI" id="CHEBI:83624"/>
        <dbReference type="EC" id="2.7.7.42"/>
    </reaction>
</comment>
<evidence type="ECO:0000259" key="9">
    <source>
        <dbReference type="Pfam" id="PF03710"/>
    </source>
</evidence>
<dbReference type="EC" id="2.7.7.42" evidence="7"/>
<dbReference type="Proteomes" id="UP000647424">
    <property type="component" value="Unassembled WGS sequence"/>
</dbReference>
<dbReference type="EMBL" id="JACYFT010000001">
    <property type="protein sequence ID" value="MBD8050181.1"/>
    <property type="molecule type" value="Genomic_DNA"/>
</dbReference>
<dbReference type="GO" id="GO:0016874">
    <property type="term" value="F:ligase activity"/>
    <property type="evidence" value="ECO:0007669"/>
    <property type="project" value="UniProtKB-KW"/>
</dbReference>
<feature type="domain" description="Glutamate-ammonia ligase adenylyltransferase repeated" evidence="9">
    <location>
        <begin position="48"/>
        <end position="250"/>
    </location>
</feature>
<evidence type="ECO:0000259" key="10">
    <source>
        <dbReference type="Pfam" id="PF08335"/>
    </source>
</evidence>
<comment type="caution">
    <text evidence="11">The sequence shown here is derived from an EMBL/GenBank/DDBJ whole genome shotgun (WGS) entry which is preliminary data.</text>
</comment>
<keyword evidence="2 7" id="KW-0548">Nucleotidyltransferase</keyword>
<evidence type="ECO:0000313" key="11">
    <source>
        <dbReference type="EMBL" id="MBD8050181.1"/>
    </source>
</evidence>
<dbReference type="GO" id="GO:0005524">
    <property type="term" value="F:ATP binding"/>
    <property type="evidence" value="ECO:0007669"/>
    <property type="project" value="UniProtKB-UniRule"/>
</dbReference>
<sequence length="916" mass="102479">MTRSGAPDQDPSANSLPAAGHASHSRFVQRLRRRYSDWFSALPPGAPNRETLTQTLQTLTARGLDLSSALRVLRQLTLERLAVLDVEQRVSLDTVTRAMTWLAEVTLDAACTQVQTDLQSLHGTPLTAQGQQAELWIVGMGKLGARELNVSSDIDLIYVYDEDGETTGNAEGRGRISCQEYFSRVVKRMYALIGDTTEHGFVFRVDLALRPNGNSGPSVVSLAALEEYLLVQGREWERFAWMKSRVVAPRSAVLSGSAQALRGVVLPFVFRRYLDYNVFESLRTLHQQIRDHAAKRSAGHPERANDVKLSRGGIREIEFTVQLLQVVRGGQFPELRTRPTLDALQRVAKAGLMPQATADALSRAYVFLRQIEHRIQYLDDQQTHVLPTADDDLAWIASTMGCAHVRAFLSELDTHRELVAQEFDTLLGGDRECKGCNGKNGREHAELEKVLADFSGAVRDRLAQWADNPRVMALRDDARGRLMRLLQRSAQWLSEGRIGEGAVLRMADWLEPLMRREIYLSLLLERPAIHERLLRLLGAARWPARYLVQHPGVIDELAGGNLFTTRFDAAEFESDLDARLAALQRTGEDDEESLLDLLRRAHHAEQFRTLARDVEGVITVEQVADDLSALADAVLRVTARWCWQRMKNRHRDEPRFAVIGYGKLGGKELGYGSDLDIVFVYDDEDERAQEVYAAYVRKLINWLTVKTREGDVYEIDTALRPNGNSGLLVTRFEAYADYQEQRGSNTAWTWEHQAMTRARFVMGLPTLAPRFDAVRHAVISAPRDAAGLKAEIASMRERVRLGHPVKPGRFDVKHSPGGMVDAEFVVQYLVLMHTATHPELADNVGNIALLQRAEAVGLLPLGVGQAAANAYRELRRVQHRARLNEEPTDVDAVTLQAECDAVLALWRAVMGGAATQ</sequence>
<comment type="function">
    <text evidence="7">Involved in the regulation of glutamine synthetase GlnA, a key enzyme in the process to assimilate ammonia. When cellular nitrogen levels are high, the C-terminal adenylyl transferase (AT) inactivates GlnA by covalent transfer of an adenylyl group from ATP to specific tyrosine residue of GlnA, thus reducing its activity. Conversely, when nitrogen levels are low, the N-terminal adenylyl removase (AR) activates GlnA by removing the adenylyl group by phosphorolysis, increasing its activity. The regulatory region of GlnE binds the signal transduction protein PII (GlnB) which indicates the nitrogen status of the cell.</text>
</comment>
<dbReference type="FunFam" id="1.20.120.330:FF:000005">
    <property type="entry name" value="Bifunctional glutamine synthetase adenylyltransferase/adenylyl-removing enzyme"/>
    <property type="match status" value="1"/>
</dbReference>
<dbReference type="InterPro" id="IPR023057">
    <property type="entry name" value="GlnE"/>
</dbReference>
<keyword evidence="5 7" id="KW-0460">Magnesium</keyword>
<evidence type="ECO:0000313" key="12">
    <source>
        <dbReference type="Proteomes" id="UP000647424"/>
    </source>
</evidence>
<dbReference type="PANTHER" id="PTHR30621:SF0">
    <property type="entry name" value="BIFUNCTIONAL GLUTAMINE SYNTHETASE ADENYLYLTRANSFERASE_ADENYLYL-REMOVING ENZYME"/>
    <property type="match status" value="1"/>
</dbReference>
<dbReference type="GO" id="GO:0005829">
    <property type="term" value="C:cytosol"/>
    <property type="evidence" value="ECO:0007669"/>
    <property type="project" value="TreeGrafter"/>
</dbReference>
<dbReference type="Gene3D" id="3.30.460.10">
    <property type="entry name" value="Beta Polymerase, domain 2"/>
    <property type="match status" value="2"/>
</dbReference>
<comment type="similarity">
    <text evidence="7">Belongs to the GlnE family.</text>
</comment>
<accession>A0A927ILI2</accession>
<protein>
    <recommendedName>
        <fullName evidence="7">Bifunctional glutamine synthetase adenylyltransferase/adenylyl-removing enzyme</fullName>
    </recommendedName>
    <alternativeName>
        <fullName evidence="7">ATP:glutamine synthetase adenylyltransferase</fullName>
    </alternativeName>
    <alternativeName>
        <fullName evidence="7">ATase</fullName>
    </alternativeName>
    <domain>
        <recommendedName>
            <fullName evidence="7">Glutamine synthetase adenylyl-L-tyrosine phosphorylase</fullName>
            <ecNumber evidence="7">2.7.7.89</ecNumber>
        </recommendedName>
        <alternativeName>
            <fullName evidence="7">Adenylyl removase</fullName>
            <shortName evidence="7">AR</shortName>
            <shortName evidence="7">AT-N</shortName>
        </alternativeName>
    </domain>
    <domain>
        <recommendedName>
            <fullName evidence="7">Glutamine synthetase adenylyl transferase</fullName>
            <ecNumber evidence="7">2.7.7.42</ecNumber>
        </recommendedName>
        <alternativeName>
            <fullName evidence="7">Adenylyl transferase</fullName>
            <shortName evidence="7">AT</shortName>
            <shortName evidence="7">AT-C</shortName>
        </alternativeName>
    </domain>
</protein>
<feature type="domain" description="PII-uridylyltransferase/Glutamine-synthetase adenylyltransferase" evidence="10">
    <location>
        <begin position="789"/>
        <end position="883"/>
    </location>
</feature>
<gene>
    <name evidence="7 11" type="primary">glnE</name>
    <name evidence="11" type="ORF">IC609_06470</name>
</gene>